<reference evidence="2" key="1">
    <citation type="submission" date="2020-03" db="EMBL/GenBank/DDBJ databases">
        <title>The deep terrestrial virosphere.</title>
        <authorList>
            <person name="Holmfeldt K."/>
            <person name="Nilsson E."/>
            <person name="Simone D."/>
            <person name="Lopez-Fernandez M."/>
            <person name="Wu X."/>
            <person name="de Brujin I."/>
            <person name="Lundin D."/>
            <person name="Andersson A."/>
            <person name="Bertilsson S."/>
            <person name="Dopson M."/>
        </authorList>
    </citation>
    <scope>NUCLEOTIDE SEQUENCE</scope>
    <source>
        <strain evidence="1">MM415A00587</strain>
        <strain evidence="2">TM448B00641</strain>
    </source>
</reference>
<dbReference type="InterPro" id="IPR005564">
    <property type="entry name" value="Major_capsid_GpE"/>
</dbReference>
<proteinExistence type="predicted"/>
<protein>
    <submittedName>
        <fullName evidence="2">Putative capsid protein</fullName>
    </submittedName>
</protein>
<sequence>MAHLDIFNDDAFSVATLTAAINQQDYQPGRIGALGLFSEEGVTTTTVTIEYNKGKISLVAVGERGKPVKPADRDARNLRSFVVPHLKTGDSLLADTIQNLRAFGSESELESVQNVVNQRFAKFGRDLETTLEFHRIGAVKGLILDADGTSVIYDLYEEFGITQETVSLVLATATTNIRGKIMEAKRKSEAALGAAMVTGYRAFCGASFFDDFVGHAKVEKAWERYNEGEMLRNDARGGFAFGGVMWEEYRGQIGTQAFIGANDAYLVPEGVPDLFITRNAPADYMETVNTLGLPLYAKQEPLPMNRGIQMEAQKNPLNLCTQPGAIIKLSK</sequence>
<dbReference type="EMBL" id="MT144641">
    <property type="protein sequence ID" value="QJH96159.1"/>
    <property type="molecule type" value="Genomic_DNA"/>
</dbReference>
<dbReference type="Pfam" id="PF03864">
    <property type="entry name" value="Phage_cap_E"/>
    <property type="match status" value="1"/>
</dbReference>
<evidence type="ECO:0000313" key="1">
    <source>
        <dbReference type="EMBL" id="QJA81112.1"/>
    </source>
</evidence>
<dbReference type="EMBL" id="MT142447">
    <property type="protein sequence ID" value="QJA81112.1"/>
    <property type="molecule type" value="Genomic_DNA"/>
</dbReference>
<name>A0A6M3XEM9_9ZZZZ</name>
<evidence type="ECO:0000313" key="2">
    <source>
        <dbReference type="EMBL" id="QJH96159.1"/>
    </source>
</evidence>
<organism evidence="2">
    <name type="scientific">viral metagenome</name>
    <dbReference type="NCBI Taxonomy" id="1070528"/>
    <lineage>
        <taxon>unclassified sequences</taxon>
        <taxon>metagenomes</taxon>
        <taxon>organismal metagenomes</taxon>
    </lineage>
</organism>
<gene>
    <name evidence="1" type="ORF">MM415A00587_0030</name>
    <name evidence="2" type="ORF">TM448B00641_0026</name>
</gene>
<dbReference type="AlphaFoldDB" id="A0A6M3XEM9"/>
<accession>A0A6M3XEM9</accession>